<feature type="active site" description="Proton acceptor" evidence="8">
    <location>
        <position position="66"/>
    </location>
</feature>
<keyword evidence="6 8" id="KW-0057">Aromatic amino acid biosynthesis</keyword>
<sequence>MVQKFAVFGNPIEHSKSPRIHALFAEQTGIEHQYGKVLAPHDTFEEVLTSFFADGAIGANITTPFKERAYAKCDERTERASLAGAVNTIKRLEDGRLLGDNTDGIGLLSDLQQRHLIQASDRILLVGAGGAARGVILPLLSYGCKIVITNRTYARAQQLAEVFHHLGQIDAVEMQDLIGQQFDLIINATASGIHGEMPNLPTDIISPQTRCYDMFYQADITTFLAWSRQLGVTNYTDGLGMLVGQAAHAFQLWHGVMPDITPVLNQLRNELGR</sequence>
<evidence type="ECO:0000259" key="11">
    <source>
        <dbReference type="Pfam" id="PF18317"/>
    </source>
</evidence>
<keyword evidence="5 8" id="KW-0560">Oxidoreductase</keyword>
<feature type="binding site" evidence="8">
    <location>
        <begin position="127"/>
        <end position="131"/>
    </location>
    <ligand>
        <name>NADP(+)</name>
        <dbReference type="ChEBI" id="CHEBI:58349"/>
    </ligand>
</feature>
<dbReference type="OrthoDB" id="9776868at2"/>
<protein>
    <recommendedName>
        <fullName evidence="2 8">Shikimate dehydrogenase (NADP(+))</fullName>
        <shortName evidence="8">SDH</shortName>
        <ecNumber evidence="2 8">1.1.1.25</ecNumber>
    </recommendedName>
</protein>
<feature type="binding site" evidence="8">
    <location>
        <position position="87"/>
    </location>
    <ligand>
        <name>shikimate</name>
        <dbReference type="ChEBI" id="CHEBI:36208"/>
    </ligand>
</feature>
<dbReference type="PANTHER" id="PTHR21089:SF1">
    <property type="entry name" value="BIFUNCTIONAL 3-DEHYDROQUINATE DEHYDRATASE_SHIKIMATE DEHYDROGENASE, CHLOROPLASTIC"/>
    <property type="match status" value="1"/>
</dbReference>
<dbReference type="FunFam" id="3.40.50.720:FF:000104">
    <property type="entry name" value="Shikimate dehydrogenase (NADP(+))"/>
    <property type="match status" value="1"/>
</dbReference>
<dbReference type="RefSeq" id="WP_032911066.1">
    <property type="nucleotide sequence ID" value="NZ_CP023964.1"/>
</dbReference>
<accession>A0A380PUV9</accession>
<dbReference type="GO" id="GO:0019632">
    <property type="term" value="P:shikimate metabolic process"/>
    <property type="evidence" value="ECO:0007669"/>
    <property type="project" value="InterPro"/>
</dbReference>
<feature type="domain" description="Shikimate dehydrogenase substrate binding N-terminal" evidence="10">
    <location>
        <begin position="7"/>
        <end position="89"/>
    </location>
</feature>
<dbReference type="GO" id="GO:0050661">
    <property type="term" value="F:NADP binding"/>
    <property type="evidence" value="ECO:0007669"/>
    <property type="project" value="InterPro"/>
</dbReference>
<comment type="subunit">
    <text evidence="8">Homodimer.</text>
</comment>
<organism evidence="12 13">
    <name type="scientific">Yersinia frederiksenii</name>
    <dbReference type="NCBI Taxonomy" id="29484"/>
    <lineage>
        <taxon>Bacteria</taxon>
        <taxon>Pseudomonadati</taxon>
        <taxon>Pseudomonadota</taxon>
        <taxon>Gammaproteobacteria</taxon>
        <taxon>Enterobacterales</taxon>
        <taxon>Yersiniaceae</taxon>
        <taxon>Yersinia</taxon>
    </lineage>
</organism>
<dbReference type="UniPathway" id="UPA00053">
    <property type="reaction ID" value="UER00087"/>
</dbReference>
<evidence type="ECO:0000256" key="8">
    <source>
        <dbReference type="HAMAP-Rule" id="MF_00222"/>
    </source>
</evidence>
<evidence type="ECO:0000256" key="5">
    <source>
        <dbReference type="ARBA" id="ARBA00023002"/>
    </source>
</evidence>
<feature type="binding site" evidence="8">
    <location>
        <position position="103"/>
    </location>
    <ligand>
        <name>shikimate</name>
        <dbReference type="ChEBI" id="CHEBI:36208"/>
    </ligand>
</feature>
<comment type="function">
    <text evidence="8">Involved in the biosynthesis of the chorismate, which leads to the biosynthesis of aromatic amino acids. Catalyzes the reversible NADPH linked reduction of 3-dehydroshikimate (DHSA) to yield shikimate (SA).</text>
</comment>
<dbReference type="Pfam" id="PF01488">
    <property type="entry name" value="Shikimate_DH"/>
    <property type="match status" value="1"/>
</dbReference>
<dbReference type="Gene3D" id="3.40.50.10860">
    <property type="entry name" value="Leucine Dehydrogenase, chain A, domain 1"/>
    <property type="match status" value="1"/>
</dbReference>
<feature type="binding site" evidence="8">
    <location>
        <position position="62"/>
    </location>
    <ligand>
        <name>shikimate</name>
        <dbReference type="ChEBI" id="CHEBI:36208"/>
    </ligand>
</feature>
<feature type="binding site" evidence="8">
    <location>
        <position position="216"/>
    </location>
    <ligand>
        <name>shikimate</name>
        <dbReference type="ChEBI" id="CHEBI:36208"/>
    </ligand>
</feature>
<dbReference type="Proteomes" id="UP000254835">
    <property type="component" value="Unassembled WGS sequence"/>
</dbReference>
<evidence type="ECO:0000313" key="12">
    <source>
        <dbReference type="EMBL" id="SUP77395.1"/>
    </source>
</evidence>
<dbReference type="InterPro" id="IPR006151">
    <property type="entry name" value="Shikm_DH/Glu-tRNA_Rdtase"/>
</dbReference>
<reference evidence="12 13" key="1">
    <citation type="submission" date="2018-06" db="EMBL/GenBank/DDBJ databases">
        <authorList>
            <consortium name="Pathogen Informatics"/>
            <person name="Doyle S."/>
        </authorList>
    </citation>
    <scope>NUCLEOTIDE SEQUENCE [LARGE SCALE GENOMIC DNA]</scope>
    <source>
        <strain evidence="12 13">NCTC11470</strain>
    </source>
</reference>
<evidence type="ECO:0000256" key="2">
    <source>
        <dbReference type="ARBA" id="ARBA00012962"/>
    </source>
</evidence>
<evidence type="ECO:0000256" key="6">
    <source>
        <dbReference type="ARBA" id="ARBA00023141"/>
    </source>
</evidence>
<feature type="binding site" evidence="8">
    <location>
        <begin position="15"/>
        <end position="17"/>
    </location>
    <ligand>
        <name>shikimate</name>
        <dbReference type="ChEBI" id="CHEBI:36208"/>
    </ligand>
</feature>
<dbReference type="Gene3D" id="3.40.50.720">
    <property type="entry name" value="NAD(P)-binding Rossmann-like Domain"/>
    <property type="match status" value="1"/>
</dbReference>
<dbReference type="GeneID" id="57905481"/>
<keyword evidence="3 8" id="KW-0028">Amino-acid biosynthesis</keyword>
<feature type="domain" description="Quinate/shikimate 5-dehydrogenase/glutamyl-tRNA reductase" evidence="9">
    <location>
        <begin position="119"/>
        <end position="191"/>
    </location>
</feature>
<dbReference type="GO" id="GO:0004764">
    <property type="term" value="F:shikimate 3-dehydrogenase (NADP+) activity"/>
    <property type="evidence" value="ECO:0007669"/>
    <property type="project" value="UniProtKB-UniRule"/>
</dbReference>
<evidence type="ECO:0000259" key="10">
    <source>
        <dbReference type="Pfam" id="PF08501"/>
    </source>
</evidence>
<feature type="binding site" evidence="8">
    <location>
        <position position="214"/>
    </location>
    <ligand>
        <name>NADP(+)</name>
        <dbReference type="ChEBI" id="CHEBI:58349"/>
    </ligand>
</feature>
<proteinExistence type="inferred from homology"/>
<dbReference type="InterPro" id="IPR036291">
    <property type="entry name" value="NAD(P)-bd_dom_sf"/>
</dbReference>
<dbReference type="GO" id="GO:0009423">
    <property type="term" value="P:chorismate biosynthetic process"/>
    <property type="evidence" value="ECO:0007669"/>
    <property type="project" value="UniProtKB-UniRule"/>
</dbReference>
<feature type="binding site" evidence="8">
    <location>
        <position position="238"/>
    </location>
    <ligand>
        <name>NADP(+)</name>
        <dbReference type="ChEBI" id="CHEBI:58349"/>
    </ligand>
</feature>
<dbReference type="NCBIfam" id="NF001310">
    <property type="entry name" value="PRK00258.1-2"/>
    <property type="match status" value="1"/>
</dbReference>
<dbReference type="FunFam" id="3.40.50.10860:FF:000006">
    <property type="entry name" value="Shikimate dehydrogenase (NADP(+))"/>
    <property type="match status" value="1"/>
</dbReference>
<feature type="domain" description="SDH C-terminal" evidence="11">
    <location>
        <begin position="238"/>
        <end position="268"/>
    </location>
</feature>
<evidence type="ECO:0000256" key="7">
    <source>
        <dbReference type="ARBA" id="ARBA00049442"/>
    </source>
</evidence>
<evidence type="ECO:0000256" key="1">
    <source>
        <dbReference type="ARBA" id="ARBA00004871"/>
    </source>
</evidence>
<dbReference type="NCBIfam" id="TIGR00507">
    <property type="entry name" value="aroE"/>
    <property type="match status" value="1"/>
</dbReference>
<feature type="binding site" evidence="8">
    <location>
        <position position="78"/>
    </location>
    <ligand>
        <name>NADP(+)</name>
        <dbReference type="ChEBI" id="CHEBI:58349"/>
    </ligand>
</feature>
<dbReference type="InterPro" id="IPR041121">
    <property type="entry name" value="SDH_C"/>
</dbReference>
<dbReference type="EC" id="1.1.1.25" evidence="2 8"/>
<dbReference type="InterPro" id="IPR022893">
    <property type="entry name" value="Shikimate_DH_fam"/>
</dbReference>
<dbReference type="InterPro" id="IPR046346">
    <property type="entry name" value="Aminoacid_DH-like_N_sf"/>
</dbReference>
<comment type="pathway">
    <text evidence="1 8">Metabolic intermediate biosynthesis; chorismate biosynthesis; chorismate from D-erythrose 4-phosphate and phosphoenolpyruvate: step 4/7.</text>
</comment>
<dbReference type="InterPro" id="IPR011342">
    <property type="entry name" value="Shikimate_DH"/>
</dbReference>
<dbReference type="AlphaFoldDB" id="A0A380PUV9"/>
<dbReference type="HAMAP" id="MF_00222">
    <property type="entry name" value="Shikimate_DH_AroE"/>
    <property type="match status" value="1"/>
</dbReference>
<name>A0A380PUV9_YERFR</name>
<dbReference type="PANTHER" id="PTHR21089">
    <property type="entry name" value="SHIKIMATE DEHYDROGENASE"/>
    <property type="match status" value="1"/>
</dbReference>
<evidence type="ECO:0000256" key="3">
    <source>
        <dbReference type="ARBA" id="ARBA00022605"/>
    </source>
</evidence>
<evidence type="ECO:0000259" key="9">
    <source>
        <dbReference type="Pfam" id="PF01488"/>
    </source>
</evidence>
<comment type="similarity">
    <text evidence="8">Belongs to the shikimate dehydrogenase family.</text>
</comment>
<feature type="binding site" evidence="8">
    <location>
        <position position="245"/>
    </location>
    <ligand>
        <name>shikimate</name>
        <dbReference type="ChEBI" id="CHEBI:36208"/>
    </ligand>
</feature>
<dbReference type="GO" id="GO:0009073">
    <property type="term" value="P:aromatic amino acid family biosynthetic process"/>
    <property type="evidence" value="ECO:0007669"/>
    <property type="project" value="UniProtKB-KW"/>
</dbReference>
<dbReference type="GO" id="GO:0008652">
    <property type="term" value="P:amino acid biosynthetic process"/>
    <property type="evidence" value="ECO:0007669"/>
    <property type="project" value="UniProtKB-KW"/>
</dbReference>
<dbReference type="SUPFAM" id="SSF53223">
    <property type="entry name" value="Aminoacid dehydrogenase-like, N-terminal domain"/>
    <property type="match status" value="1"/>
</dbReference>
<comment type="catalytic activity">
    <reaction evidence="7 8">
        <text>shikimate + NADP(+) = 3-dehydroshikimate + NADPH + H(+)</text>
        <dbReference type="Rhea" id="RHEA:17737"/>
        <dbReference type="ChEBI" id="CHEBI:15378"/>
        <dbReference type="ChEBI" id="CHEBI:16630"/>
        <dbReference type="ChEBI" id="CHEBI:36208"/>
        <dbReference type="ChEBI" id="CHEBI:57783"/>
        <dbReference type="ChEBI" id="CHEBI:58349"/>
        <dbReference type="EC" id="1.1.1.25"/>
    </reaction>
</comment>
<dbReference type="SUPFAM" id="SSF51735">
    <property type="entry name" value="NAD(P)-binding Rossmann-fold domains"/>
    <property type="match status" value="1"/>
</dbReference>
<keyword evidence="4 8" id="KW-0521">NADP</keyword>
<dbReference type="GO" id="GO:0005829">
    <property type="term" value="C:cytosol"/>
    <property type="evidence" value="ECO:0007669"/>
    <property type="project" value="TreeGrafter"/>
</dbReference>
<feature type="binding site" evidence="8">
    <location>
        <begin position="150"/>
        <end position="155"/>
    </location>
    <ligand>
        <name>NADP(+)</name>
        <dbReference type="ChEBI" id="CHEBI:58349"/>
    </ligand>
</feature>
<gene>
    <name evidence="12" type="primary">aroE_2</name>
    <name evidence="8" type="synonym">aroE</name>
    <name evidence="12" type="ORF">NCTC11470_02465</name>
</gene>
<dbReference type="InterPro" id="IPR013708">
    <property type="entry name" value="Shikimate_DH-bd_N"/>
</dbReference>
<dbReference type="CDD" id="cd01065">
    <property type="entry name" value="NAD_bind_Shikimate_DH"/>
    <property type="match status" value="1"/>
</dbReference>
<evidence type="ECO:0000256" key="4">
    <source>
        <dbReference type="ARBA" id="ARBA00022857"/>
    </source>
</evidence>
<dbReference type="Pfam" id="PF18317">
    <property type="entry name" value="SDH_C"/>
    <property type="match status" value="1"/>
</dbReference>
<dbReference type="EMBL" id="UHJA01000001">
    <property type="protein sequence ID" value="SUP77395.1"/>
    <property type="molecule type" value="Genomic_DNA"/>
</dbReference>
<evidence type="ECO:0000313" key="13">
    <source>
        <dbReference type="Proteomes" id="UP000254835"/>
    </source>
</evidence>
<dbReference type="Pfam" id="PF08501">
    <property type="entry name" value="Shikimate_dh_N"/>
    <property type="match status" value="1"/>
</dbReference>